<evidence type="ECO:0000256" key="5">
    <source>
        <dbReference type="RuleBase" id="RU369119"/>
    </source>
</evidence>
<evidence type="ECO:0000256" key="2">
    <source>
        <dbReference type="ARBA" id="ARBA00022723"/>
    </source>
</evidence>
<evidence type="ECO:0000256" key="1">
    <source>
        <dbReference type="ARBA" id="ARBA00007119"/>
    </source>
</evidence>
<dbReference type="GO" id="GO:0033754">
    <property type="term" value="F:indoleamine 2,3-dioxygenase activity"/>
    <property type="evidence" value="ECO:0007669"/>
    <property type="project" value="UniProtKB-EC"/>
</dbReference>
<dbReference type="InterPro" id="IPR037217">
    <property type="entry name" value="Trp/Indoleamine_2_3_dOase-like"/>
</dbReference>
<dbReference type="AlphaFoldDB" id="A0AAD4L4Q5"/>
<evidence type="ECO:0000313" key="7">
    <source>
        <dbReference type="Proteomes" id="UP001201262"/>
    </source>
</evidence>
<evidence type="ECO:0000313" key="6">
    <source>
        <dbReference type="EMBL" id="KAH8704173.1"/>
    </source>
</evidence>
<name>A0AAD4L4Q5_9EURO</name>
<dbReference type="GO" id="GO:0046872">
    <property type="term" value="F:metal ion binding"/>
    <property type="evidence" value="ECO:0007669"/>
    <property type="project" value="UniProtKB-UniRule"/>
</dbReference>
<reference evidence="6" key="1">
    <citation type="submission" date="2021-12" db="EMBL/GenBank/DDBJ databases">
        <title>Convergent genome expansion in fungi linked to evolution of root-endophyte symbiosis.</title>
        <authorList>
            <consortium name="DOE Joint Genome Institute"/>
            <person name="Ke Y.-H."/>
            <person name="Bonito G."/>
            <person name="Liao H.-L."/>
            <person name="Looney B."/>
            <person name="Rojas-Flechas A."/>
            <person name="Nash J."/>
            <person name="Hameed K."/>
            <person name="Schadt C."/>
            <person name="Martin F."/>
            <person name="Crous P.W."/>
            <person name="Miettinen O."/>
            <person name="Magnuson J.K."/>
            <person name="Labbe J."/>
            <person name="Jacobson D."/>
            <person name="Doktycz M.J."/>
            <person name="Veneault-Fourrey C."/>
            <person name="Kuo A."/>
            <person name="Mondo S."/>
            <person name="Calhoun S."/>
            <person name="Riley R."/>
            <person name="Ohm R."/>
            <person name="LaButti K."/>
            <person name="Andreopoulos B."/>
            <person name="Pangilinan J."/>
            <person name="Nolan M."/>
            <person name="Tritt A."/>
            <person name="Clum A."/>
            <person name="Lipzen A."/>
            <person name="Daum C."/>
            <person name="Barry K."/>
            <person name="Grigoriev I.V."/>
            <person name="Vilgalys R."/>
        </authorList>
    </citation>
    <scope>NUCLEOTIDE SEQUENCE</scope>
    <source>
        <strain evidence="6">PMI_201</strain>
    </source>
</reference>
<proteinExistence type="inferred from homology"/>
<dbReference type="EC" id="1.13.11.52" evidence="5"/>
<keyword evidence="5" id="KW-0560">Oxidoreductase</keyword>
<evidence type="ECO:0000256" key="3">
    <source>
        <dbReference type="ARBA" id="ARBA00023004"/>
    </source>
</evidence>
<dbReference type="Gene3D" id="1.20.58.480">
    <property type="match status" value="1"/>
</dbReference>
<dbReference type="GO" id="GO:0019441">
    <property type="term" value="P:L-tryptophan catabolic process to kynurenine"/>
    <property type="evidence" value="ECO:0007669"/>
    <property type="project" value="UniProtKB-UniRule"/>
</dbReference>
<dbReference type="GeneID" id="70243223"/>
<dbReference type="GO" id="GO:0020037">
    <property type="term" value="F:heme binding"/>
    <property type="evidence" value="ECO:0007669"/>
    <property type="project" value="UniProtKB-UniRule"/>
</dbReference>
<comment type="caution">
    <text evidence="6">The sequence shown here is derived from an EMBL/GenBank/DDBJ whole genome shotgun (WGS) entry which is preliminary data.</text>
</comment>
<keyword evidence="2 4" id="KW-0479">Metal-binding</keyword>
<dbReference type="PANTHER" id="PTHR28657">
    <property type="entry name" value="INDOLEAMINE 2,3-DIOXYGENASE"/>
    <property type="match status" value="1"/>
</dbReference>
<dbReference type="SUPFAM" id="SSF140959">
    <property type="entry name" value="Indolic compounds 2,3-dioxygenase-like"/>
    <property type="match status" value="1"/>
</dbReference>
<keyword evidence="5" id="KW-0223">Dioxygenase</keyword>
<sequence>MLESPTIPLDQFSVSLHNGFLPTEPPLQHLPDPYYAPWESVMADLPDLISTGYIRREVLRLPVLSTDKLYREAEWQRAYLILAFLTHAYIWGGKRPEDRLPPSIACPILEVSTHLELPPCATYAALNLWNFATVSETDADLTNPDNLALINSLTGTDDERWFLVISVAMEACGAKTIPLVLNGINAVEIGDNDLLVRVLNEMTACIEELGCILERMYERNRPAVFYHQIRPLLAGSKNMTAAGLPNGVFYDIGDGKGDWHQYSGGSNAQSSLIQLFDIAFGIEHLASGEVGHKEAGHRAFMQEMRNYMPGPHRRFLEYIGTVANIRQYAMSLPASSDVRQTYNTAVMKLGGFRDKHIQIVTRYIIMQARKSQSSPSDRSVSGTQRLNLASATSACMDSKKKEAQVFYGTGGTALIPFLKATRDETKAAARFVD</sequence>
<comment type="similarity">
    <text evidence="1 5">Belongs to the indoleamine 2,3-dioxygenase family.</text>
</comment>
<dbReference type="Proteomes" id="UP001201262">
    <property type="component" value="Unassembled WGS sequence"/>
</dbReference>
<keyword evidence="7" id="KW-1185">Reference proteome</keyword>
<dbReference type="RefSeq" id="XP_046077191.1">
    <property type="nucleotide sequence ID" value="XM_046212936.1"/>
</dbReference>
<dbReference type="GO" id="GO:0034354">
    <property type="term" value="P:'de novo' NAD+ biosynthetic process from L-tryptophan"/>
    <property type="evidence" value="ECO:0007669"/>
    <property type="project" value="TreeGrafter"/>
</dbReference>
<evidence type="ECO:0000256" key="4">
    <source>
        <dbReference type="PIRSR" id="PIRSR600898-1"/>
    </source>
</evidence>
<dbReference type="PANTHER" id="PTHR28657:SF10">
    <property type="entry name" value="INDOLEAMINE 2,3-DIOXYGENASE"/>
    <property type="match status" value="1"/>
</dbReference>
<dbReference type="Pfam" id="PF01231">
    <property type="entry name" value="IDO"/>
    <property type="match status" value="1"/>
</dbReference>
<comment type="function">
    <text evidence="5">Produces N-formyl-kynurenine through the oxidation of tryptophan.</text>
</comment>
<keyword evidence="3 4" id="KW-0408">Iron</keyword>
<dbReference type="InterPro" id="IPR000898">
    <property type="entry name" value="Indolamine_dOase"/>
</dbReference>
<protein>
    <recommendedName>
        <fullName evidence="5">Indoleamine 2,3-dioxygenase</fullName>
        <ecNumber evidence="5">1.13.11.52</ecNumber>
    </recommendedName>
</protein>
<dbReference type="EMBL" id="JAJTJA010000002">
    <property type="protein sequence ID" value="KAH8704173.1"/>
    <property type="molecule type" value="Genomic_DNA"/>
</dbReference>
<gene>
    <name evidence="6" type="ORF">BGW36DRAFT_335422</name>
</gene>
<dbReference type="GO" id="GO:0005737">
    <property type="term" value="C:cytoplasm"/>
    <property type="evidence" value="ECO:0007669"/>
    <property type="project" value="TreeGrafter"/>
</dbReference>
<keyword evidence="4 5" id="KW-0349">Heme</keyword>
<feature type="binding site" description="proximal binding residue" evidence="4">
    <location>
        <position position="356"/>
    </location>
    <ligand>
        <name>heme b</name>
        <dbReference type="ChEBI" id="CHEBI:60344"/>
    </ligand>
    <ligandPart>
        <name>Fe</name>
        <dbReference type="ChEBI" id="CHEBI:18248"/>
    </ligandPart>
</feature>
<comment type="catalytic activity">
    <reaction evidence="5">
        <text>L-tryptophan + O2 = N-formyl-L-kynurenine</text>
        <dbReference type="Rhea" id="RHEA:24536"/>
        <dbReference type="ChEBI" id="CHEBI:15379"/>
        <dbReference type="ChEBI" id="CHEBI:57912"/>
        <dbReference type="ChEBI" id="CHEBI:58629"/>
    </reaction>
</comment>
<dbReference type="PROSITE" id="PS00876">
    <property type="entry name" value="IDO_1"/>
    <property type="match status" value="1"/>
</dbReference>
<dbReference type="FunFam" id="1.20.58.480:FF:000004">
    <property type="entry name" value="Indoleamine 2,3-dioxygenase subfamily"/>
    <property type="match status" value="1"/>
</dbReference>
<organism evidence="6 7">
    <name type="scientific">Talaromyces proteolyticus</name>
    <dbReference type="NCBI Taxonomy" id="1131652"/>
    <lineage>
        <taxon>Eukaryota</taxon>
        <taxon>Fungi</taxon>
        <taxon>Dikarya</taxon>
        <taxon>Ascomycota</taxon>
        <taxon>Pezizomycotina</taxon>
        <taxon>Eurotiomycetes</taxon>
        <taxon>Eurotiomycetidae</taxon>
        <taxon>Eurotiales</taxon>
        <taxon>Trichocomaceae</taxon>
        <taxon>Talaromyces</taxon>
        <taxon>Talaromyces sect. Bacilispori</taxon>
    </lineage>
</organism>
<accession>A0AAD4L4Q5</accession>